<evidence type="ECO:0000313" key="2">
    <source>
        <dbReference type="Proteomes" id="UP000753908"/>
    </source>
</evidence>
<evidence type="ECO:0000313" key="1">
    <source>
        <dbReference type="EMBL" id="MBW4549101.1"/>
    </source>
</evidence>
<proteinExistence type="predicted"/>
<gene>
    <name evidence="1" type="ORF">KME25_32555</name>
</gene>
<sequence>MPEELRRIIPAPPPPADIFATYQLAHEFHQEAQHRQELERYCEWYYLTAKRHRNELQRMQGDINLFGWFCRRKSQ</sequence>
<dbReference type="EMBL" id="JAHHIF010000082">
    <property type="protein sequence ID" value="MBW4549101.1"/>
    <property type="molecule type" value="Genomic_DNA"/>
</dbReference>
<name>A0A951PTU9_9CYAN</name>
<comment type="caution">
    <text evidence="1">The sequence shown here is derived from an EMBL/GenBank/DDBJ whole genome shotgun (WGS) entry which is preliminary data.</text>
</comment>
<accession>A0A951PTU9</accession>
<dbReference type="AlphaFoldDB" id="A0A951PTU9"/>
<reference evidence="1" key="2">
    <citation type="journal article" date="2022" name="Microbiol. Resour. Announc.">
        <title>Metagenome Sequencing to Explore Phylogenomics of Terrestrial Cyanobacteria.</title>
        <authorList>
            <person name="Ward R.D."/>
            <person name="Stajich J.E."/>
            <person name="Johansen J.R."/>
            <person name="Huntemann M."/>
            <person name="Clum A."/>
            <person name="Foster B."/>
            <person name="Foster B."/>
            <person name="Roux S."/>
            <person name="Palaniappan K."/>
            <person name="Varghese N."/>
            <person name="Mukherjee S."/>
            <person name="Reddy T.B.K."/>
            <person name="Daum C."/>
            <person name="Copeland A."/>
            <person name="Chen I.A."/>
            <person name="Ivanova N.N."/>
            <person name="Kyrpides N.C."/>
            <person name="Shapiro N."/>
            <person name="Eloe-Fadrosh E.A."/>
            <person name="Pietrasiak N."/>
        </authorList>
    </citation>
    <scope>NUCLEOTIDE SEQUENCE</scope>
    <source>
        <strain evidence="1">CPER-KK1</strain>
    </source>
</reference>
<dbReference type="Proteomes" id="UP000753908">
    <property type="component" value="Unassembled WGS sequence"/>
</dbReference>
<organism evidence="1 2">
    <name type="scientific">Symplocastrum torsivum CPER-KK1</name>
    <dbReference type="NCBI Taxonomy" id="450513"/>
    <lineage>
        <taxon>Bacteria</taxon>
        <taxon>Bacillati</taxon>
        <taxon>Cyanobacteriota</taxon>
        <taxon>Cyanophyceae</taxon>
        <taxon>Oscillatoriophycideae</taxon>
        <taxon>Oscillatoriales</taxon>
        <taxon>Microcoleaceae</taxon>
        <taxon>Symplocastrum</taxon>
    </lineage>
</organism>
<reference evidence="1" key="1">
    <citation type="submission" date="2021-05" db="EMBL/GenBank/DDBJ databases">
        <authorList>
            <person name="Pietrasiak N."/>
            <person name="Ward R."/>
            <person name="Stajich J.E."/>
            <person name="Kurbessoian T."/>
        </authorList>
    </citation>
    <scope>NUCLEOTIDE SEQUENCE</scope>
    <source>
        <strain evidence="1">CPER-KK1</strain>
    </source>
</reference>
<protein>
    <submittedName>
        <fullName evidence="1">Uncharacterized protein</fullName>
    </submittedName>
</protein>